<name>A0ABQ6JFJ4_9ACTN</name>
<dbReference type="SUPFAM" id="SSF51905">
    <property type="entry name" value="FAD/NAD(P)-binding domain"/>
    <property type="match status" value="1"/>
</dbReference>
<keyword evidence="2" id="KW-0274">FAD</keyword>
<evidence type="ECO:0000256" key="2">
    <source>
        <dbReference type="ARBA" id="ARBA00022827"/>
    </source>
</evidence>
<dbReference type="EMBL" id="BSUZ01000001">
    <property type="protein sequence ID" value="GMA86955.1"/>
    <property type="molecule type" value="Genomic_DNA"/>
</dbReference>
<reference evidence="5" key="1">
    <citation type="journal article" date="2019" name="Int. J. Syst. Evol. Microbiol.">
        <title>The Global Catalogue of Microorganisms (GCM) 10K type strain sequencing project: providing services to taxonomists for standard genome sequencing and annotation.</title>
        <authorList>
            <consortium name="The Broad Institute Genomics Platform"/>
            <consortium name="The Broad Institute Genome Sequencing Center for Infectious Disease"/>
            <person name="Wu L."/>
            <person name="Ma J."/>
        </authorList>
    </citation>
    <scope>NUCLEOTIDE SEQUENCE [LARGE SCALE GENOMIC DNA]</scope>
    <source>
        <strain evidence="5">NBRC 108730</strain>
    </source>
</reference>
<feature type="domain" description="FAD-binding" evidence="3">
    <location>
        <begin position="5"/>
        <end position="211"/>
    </location>
</feature>
<proteinExistence type="predicted"/>
<keyword evidence="1" id="KW-0285">Flavoprotein</keyword>
<evidence type="ECO:0000313" key="4">
    <source>
        <dbReference type="EMBL" id="GMA86955.1"/>
    </source>
</evidence>
<dbReference type="PANTHER" id="PTHR43004">
    <property type="entry name" value="TRK SYSTEM POTASSIUM UPTAKE PROTEIN"/>
    <property type="match status" value="1"/>
</dbReference>
<dbReference type="InterPro" id="IPR002938">
    <property type="entry name" value="FAD-bd"/>
</dbReference>
<dbReference type="Pfam" id="PF01494">
    <property type="entry name" value="FAD_binding_3"/>
    <property type="match status" value="1"/>
</dbReference>
<comment type="caution">
    <text evidence="4">The sequence shown here is derived from an EMBL/GenBank/DDBJ whole genome shotgun (WGS) entry which is preliminary data.</text>
</comment>
<keyword evidence="5" id="KW-1185">Reference proteome</keyword>
<gene>
    <name evidence="4" type="ORF">GCM10025868_22050</name>
</gene>
<evidence type="ECO:0000259" key="3">
    <source>
        <dbReference type="Pfam" id="PF01494"/>
    </source>
</evidence>
<protein>
    <recommendedName>
        <fullName evidence="3">FAD-binding domain-containing protein</fullName>
    </recommendedName>
</protein>
<evidence type="ECO:0000256" key="1">
    <source>
        <dbReference type="ARBA" id="ARBA00022630"/>
    </source>
</evidence>
<dbReference type="InterPro" id="IPR050641">
    <property type="entry name" value="RIFMO-like"/>
</dbReference>
<dbReference type="PANTHER" id="PTHR43004:SF3">
    <property type="entry name" value="P-HYDROXYBENZOATE HYDROXYLASE"/>
    <property type="match status" value="1"/>
</dbReference>
<dbReference type="PRINTS" id="PR00420">
    <property type="entry name" value="RNGMNOXGNASE"/>
</dbReference>
<evidence type="ECO:0000313" key="5">
    <source>
        <dbReference type="Proteomes" id="UP001157017"/>
    </source>
</evidence>
<sequence>MTVSHDDSRPAVTWSDAEGTHATSCTYLVGSDGDRGVSRDAIPDGVLTEYRYDFGYAWLAALVEAPVTGDAIMAVSDHGFVGQAPRGPQRSRYYLQCRLEDTEQDWPDERIWDEIRLRLNDQGIQDAAVVEKFFVPLRSVVRSPMRYRNLFLAGDAAHLVPPASAKGMNLALFDVGVLGEALVAALRDGDTAPLEAYSDTCLSHVWNYQDFATWMTDTMHDAGDPTQHGIFRQMTARARLDQPVQAPHRRLACTASTTRLQLRAATPGPGLG</sequence>
<dbReference type="SUPFAM" id="SSF54373">
    <property type="entry name" value="FAD-linked reductases, C-terminal domain"/>
    <property type="match status" value="1"/>
</dbReference>
<accession>A0ABQ6JFJ4</accession>
<dbReference type="InterPro" id="IPR036188">
    <property type="entry name" value="FAD/NAD-bd_sf"/>
</dbReference>
<organism evidence="4 5">
    <name type="scientific">Angustibacter aerolatus</name>
    <dbReference type="NCBI Taxonomy" id="1162965"/>
    <lineage>
        <taxon>Bacteria</taxon>
        <taxon>Bacillati</taxon>
        <taxon>Actinomycetota</taxon>
        <taxon>Actinomycetes</taxon>
        <taxon>Kineosporiales</taxon>
        <taxon>Kineosporiaceae</taxon>
    </lineage>
</organism>
<dbReference type="Proteomes" id="UP001157017">
    <property type="component" value="Unassembled WGS sequence"/>
</dbReference>
<dbReference type="Gene3D" id="3.30.9.10">
    <property type="entry name" value="D-Amino Acid Oxidase, subunit A, domain 2"/>
    <property type="match status" value="1"/>
</dbReference>